<dbReference type="Gene3D" id="3.20.20.300">
    <property type="entry name" value="Glycoside hydrolase, family 3, N-terminal domain"/>
    <property type="match status" value="1"/>
</dbReference>
<dbReference type="InterPro" id="IPR037524">
    <property type="entry name" value="PA14/GLEYA"/>
</dbReference>
<dbReference type="Proteomes" id="UP000584867">
    <property type="component" value="Unassembled WGS sequence"/>
</dbReference>
<dbReference type="GO" id="GO:0008422">
    <property type="term" value="F:beta-glucosidase activity"/>
    <property type="evidence" value="ECO:0007669"/>
    <property type="project" value="UniProtKB-EC"/>
</dbReference>
<evidence type="ECO:0000259" key="4">
    <source>
        <dbReference type="PROSITE" id="PS51820"/>
    </source>
</evidence>
<dbReference type="Pfam" id="PF14310">
    <property type="entry name" value="Fn3-like"/>
    <property type="match status" value="1"/>
</dbReference>
<dbReference type="RefSeq" id="WP_184253478.1">
    <property type="nucleotide sequence ID" value="NZ_JACHIO010000004.1"/>
</dbReference>
<protein>
    <submittedName>
        <fullName evidence="5">Beta-glucosidase</fullName>
        <ecNumber evidence="5">3.2.1.21</ecNumber>
    </submittedName>
</protein>
<name>A0A7W7ZMS6_9BACT</name>
<dbReference type="InterPro" id="IPR001764">
    <property type="entry name" value="Glyco_hydro_3_N"/>
</dbReference>
<dbReference type="AlphaFoldDB" id="A0A7W7ZMS6"/>
<dbReference type="InterPro" id="IPR036962">
    <property type="entry name" value="Glyco_hydro_3_N_sf"/>
</dbReference>
<evidence type="ECO:0000256" key="2">
    <source>
        <dbReference type="ARBA" id="ARBA00022801"/>
    </source>
</evidence>
<feature type="domain" description="PA14" evidence="4">
    <location>
        <begin position="458"/>
        <end position="636"/>
    </location>
</feature>
<dbReference type="InterPro" id="IPR013783">
    <property type="entry name" value="Ig-like_fold"/>
</dbReference>
<evidence type="ECO:0000313" key="5">
    <source>
        <dbReference type="EMBL" id="MBB5062783.1"/>
    </source>
</evidence>
<dbReference type="PANTHER" id="PTHR42715">
    <property type="entry name" value="BETA-GLUCOSIDASE"/>
    <property type="match status" value="1"/>
</dbReference>
<dbReference type="PRINTS" id="PR00133">
    <property type="entry name" value="GLHYDRLASE3"/>
</dbReference>
<dbReference type="EMBL" id="JACHIO010000004">
    <property type="protein sequence ID" value="MBB5062783.1"/>
    <property type="molecule type" value="Genomic_DNA"/>
</dbReference>
<dbReference type="GO" id="GO:0005975">
    <property type="term" value="P:carbohydrate metabolic process"/>
    <property type="evidence" value="ECO:0007669"/>
    <property type="project" value="InterPro"/>
</dbReference>
<dbReference type="PROSITE" id="PS51820">
    <property type="entry name" value="PA14"/>
    <property type="match status" value="1"/>
</dbReference>
<dbReference type="EC" id="3.2.1.21" evidence="5"/>
<evidence type="ECO:0000256" key="3">
    <source>
        <dbReference type="SAM" id="MobiDB-lite"/>
    </source>
</evidence>
<gene>
    <name evidence="5" type="ORF">HDF15_001120</name>
</gene>
<keyword evidence="2 5" id="KW-0378">Hydrolase</keyword>
<organism evidence="5 6">
    <name type="scientific">Granulicella mallensis</name>
    <dbReference type="NCBI Taxonomy" id="940614"/>
    <lineage>
        <taxon>Bacteria</taxon>
        <taxon>Pseudomonadati</taxon>
        <taxon>Acidobacteriota</taxon>
        <taxon>Terriglobia</taxon>
        <taxon>Terriglobales</taxon>
        <taxon>Acidobacteriaceae</taxon>
        <taxon>Granulicella</taxon>
    </lineage>
</organism>
<dbReference type="InterPro" id="IPR017853">
    <property type="entry name" value="GH"/>
</dbReference>
<evidence type="ECO:0000313" key="6">
    <source>
        <dbReference type="Proteomes" id="UP000584867"/>
    </source>
</evidence>
<keyword evidence="5" id="KW-0326">Glycosidase</keyword>
<feature type="region of interest" description="Disordered" evidence="3">
    <location>
        <begin position="562"/>
        <end position="582"/>
    </location>
</feature>
<dbReference type="Gene3D" id="2.60.40.10">
    <property type="entry name" value="Immunoglobulins"/>
    <property type="match status" value="1"/>
</dbReference>
<sequence length="901" mass="97910">MIAKSFEKIGLFVSLCFMVVVPIASYAQAVPAERANEARIDRLLHQMTLEEKMNLIRGGVEPEAEYQGQAGYLPGVPRLHIPSLRFADGPPGLLTRVPAQAETATMGVAATFSLRDAEQNGIVIGREARSLGIDVVLQPFINIDRDLTFARGYNTFGEDPVLTGKMGAAEIRGAQSQGVMAQAKHYVGYDTDSYNVFIDQQALHEVYVAPFEEAVRAGVSSIMCSYNRLNGPFACGNDNTLKTILRDQIGFRGFVTSDWGAVHSVKFINRGLDMEMPGEVPADSPFAAFMHTFFRTVTPAGAAPRELNADDLAGILGGPIPEEPRKGGLDLGAFPRDADPKTMKESLQDGSITEATITQAARRVLYEMDRFGYLDGKQKHNVTPQDVEANAAVIEKTAEDAAVLLKNDDHVLPLKEEELADLVLIGPTAGQVAAIGTFGERSPGLTERQVGPLAALRKLAPNAKIAYAVDDDMTGTPIPAGLLSHDGQPGLLRAESNGKKSVDPILDFTQTNHSALPPNSAITWKGELSVRADGEYWLYLQAIGTRGRLWVDGKELGRTGATKGTVHGDIQHASQDNGLPTTDGLDNVRRAIQLSKGAHTLSVEISSDTSGAPVQIRLNWMTPEMRTANHAAALAAAKSARTAVVFLWTRDKPSFELPGEQNRLVEEVAAVNPNTIVVLNTSQAIDMPWLPKVKAVLEMWWPGDEGGWATAKTLLGQNNPAGRLPFTWAKQLTDYPATNPAHPERSAKGVDGKTTFSEGVLVGYRWFDERKIDPLFAFGEGLSYTHFEYSDMKATRSPDGGATVSIRIKNTGRVAGDEVPQVYLEAPKDRPAGVQFAERKLVAFDRLTLQPNESKEVTLRIQPRQFQYWSTSTNAWVLPAGSRTLRAGSSSRDLKLEATIH</sequence>
<accession>A0A7W7ZMS6</accession>
<evidence type="ECO:0000256" key="1">
    <source>
        <dbReference type="ARBA" id="ARBA00005336"/>
    </source>
</evidence>
<dbReference type="Pfam" id="PF01915">
    <property type="entry name" value="Glyco_hydro_3_C"/>
    <property type="match status" value="1"/>
</dbReference>
<dbReference type="SMART" id="SM01217">
    <property type="entry name" value="Fn3_like"/>
    <property type="match status" value="1"/>
</dbReference>
<dbReference type="InterPro" id="IPR026891">
    <property type="entry name" value="Fn3-like"/>
</dbReference>
<dbReference type="Gene3D" id="3.40.50.1700">
    <property type="entry name" value="Glycoside hydrolase family 3 C-terminal domain"/>
    <property type="match status" value="2"/>
</dbReference>
<dbReference type="InterPro" id="IPR050288">
    <property type="entry name" value="Cellulose_deg_GH3"/>
</dbReference>
<dbReference type="Pfam" id="PF00933">
    <property type="entry name" value="Glyco_hydro_3"/>
    <property type="match status" value="1"/>
</dbReference>
<dbReference type="InterPro" id="IPR036881">
    <property type="entry name" value="Glyco_hydro_3_C_sf"/>
</dbReference>
<comment type="similarity">
    <text evidence="1">Belongs to the glycosyl hydrolase 3 family.</text>
</comment>
<reference evidence="5 6" key="1">
    <citation type="submission" date="2020-08" db="EMBL/GenBank/DDBJ databases">
        <title>Genomic Encyclopedia of Type Strains, Phase IV (KMG-V): Genome sequencing to study the core and pangenomes of soil and plant-associated prokaryotes.</title>
        <authorList>
            <person name="Whitman W."/>
        </authorList>
    </citation>
    <scope>NUCLEOTIDE SEQUENCE [LARGE SCALE GENOMIC DNA]</scope>
    <source>
        <strain evidence="5 6">X5P3</strain>
    </source>
</reference>
<dbReference type="SUPFAM" id="SSF51445">
    <property type="entry name" value="(Trans)glycosidases"/>
    <property type="match status" value="1"/>
</dbReference>
<dbReference type="SUPFAM" id="SSF52279">
    <property type="entry name" value="Beta-D-glucan exohydrolase, C-terminal domain"/>
    <property type="match status" value="1"/>
</dbReference>
<dbReference type="PANTHER" id="PTHR42715:SF10">
    <property type="entry name" value="BETA-GLUCOSIDASE"/>
    <property type="match status" value="1"/>
</dbReference>
<dbReference type="InterPro" id="IPR002772">
    <property type="entry name" value="Glyco_hydro_3_C"/>
</dbReference>
<proteinExistence type="inferred from homology"/>
<comment type="caution">
    <text evidence="5">The sequence shown here is derived from an EMBL/GenBank/DDBJ whole genome shotgun (WGS) entry which is preliminary data.</text>
</comment>